<dbReference type="Pfam" id="PF04608">
    <property type="entry name" value="PgpA"/>
    <property type="match status" value="1"/>
</dbReference>
<name>Q7M821_WOLSU</name>
<feature type="transmembrane region" description="Helical" evidence="1">
    <location>
        <begin position="38"/>
        <end position="59"/>
    </location>
</feature>
<dbReference type="KEGG" id="wsu:WS1937"/>
<dbReference type="PIRSF" id="PIRSF006162">
    <property type="entry name" value="PgpA"/>
    <property type="match status" value="1"/>
</dbReference>
<proteinExistence type="predicted"/>
<dbReference type="InterPro" id="IPR007686">
    <property type="entry name" value="YutG/PgpA"/>
</dbReference>
<dbReference type="PANTHER" id="PTHR36305:SF1">
    <property type="entry name" value="PHOSPHATIDYLGLYCEROPHOSPHATASE A"/>
    <property type="match status" value="1"/>
</dbReference>
<feature type="transmembrane region" description="Helical" evidence="1">
    <location>
        <begin position="132"/>
        <end position="154"/>
    </location>
</feature>
<dbReference type="EMBL" id="BX571662">
    <property type="protein sequence ID" value="CAE10943.1"/>
    <property type="molecule type" value="Genomic_DNA"/>
</dbReference>
<keyword evidence="1" id="KW-0472">Membrane</keyword>
<keyword evidence="1" id="KW-0812">Transmembrane</keyword>
<organism evidence="4">
    <name type="scientific">Wolinella succinogenes (strain ATCC 29543 / DSM 1740 / CCUG 13145 / JCM 31913 / LMG 7466 / NCTC 11488 / FDC 602W)</name>
    <name type="common">Vibrio succinogenes</name>
    <dbReference type="NCBI Taxonomy" id="273121"/>
    <lineage>
        <taxon>Bacteria</taxon>
        <taxon>Pseudomonadati</taxon>
        <taxon>Campylobacterota</taxon>
        <taxon>Epsilonproteobacteria</taxon>
        <taxon>Campylobacterales</taxon>
        <taxon>Helicobacteraceae</taxon>
        <taxon>Wolinella</taxon>
    </lineage>
</organism>
<dbReference type="GO" id="GO:0006655">
    <property type="term" value="P:phosphatidylglycerol biosynthetic process"/>
    <property type="evidence" value="ECO:0007669"/>
    <property type="project" value="UniProtKB-UniPathway"/>
</dbReference>
<keyword evidence="4" id="KW-1185">Reference proteome</keyword>
<evidence type="ECO:0000313" key="4">
    <source>
        <dbReference type="Proteomes" id="UP000000422"/>
    </source>
</evidence>
<dbReference type="RefSeq" id="WP_011139726.1">
    <property type="nucleotide sequence ID" value="NC_005090.1"/>
</dbReference>
<dbReference type="InterPro" id="IPR036681">
    <property type="entry name" value="PgpA-like_sf"/>
</dbReference>
<protein>
    <submittedName>
        <fullName evidence="3">PHOSPHATIDYLGLYCEROPHOSPHATASE A</fullName>
    </submittedName>
</protein>
<dbReference type="Gene3D" id="1.10.3760.10">
    <property type="entry name" value="PgpA-like"/>
    <property type="match status" value="1"/>
</dbReference>
<dbReference type="PANTHER" id="PTHR36305">
    <property type="entry name" value="PHOSPHATIDYLGLYCEROPHOSPHATASE A"/>
    <property type="match status" value="1"/>
</dbReference>
<accession>Q7M821</accession>
<feature type="domain" description="YutG/PgpA" evidence="2">
    <location>
        <begin position="7"/>
        <end position="145"/>
    </location>
</feature>
<dbReference type="HOGENOM" id="CLU_103734_1_0_7"/>
<dbReference type="eggNOG" id="COG1267">
    <property type="taxonomic scope" value="Bacteria"/>
</dbReference>
<dbReference type="SUPFAM" id="SSF101307">
    <property type="entry name" value="YutG-like"/>
    <property type="match status" value="1"/>
</dbReference>
<dbReference type="InterPro" id="IPR026037">
    <property type="entry name" value="PgpA"/>
</dbReference>
<keyword evidence="1" id="KW-1133">Transmembrane helix</keyword>
<dbReference type="AlphaFoldDB" id="Q7M821"/>
<dbReference type="STRING" id="273121.WS1937"/>
<reference evidence="3 4" key="1">
    <citation type="journal article" date="2003" name="Proc. Natl. Acad. Sci. U.S.A.">
        <title>Complete genome sequence and analysis of Wolinella succinogenes.</title>
        <authorList>
            <person name="Baar C."/>
            <person name="Eppinger M."/>
            <person name="Raddatz G."/>
            <person name="Simon JM."/>
            <person name="Lanz C."/>
            <person name="Klimmek O."/>
            <person name="Nandakumar R."/>
            <person name="Gross R."/>
            <person name="Rosinus A."/>
            <person name="Keller H."/>
            <person name="Jagtap P."/>
            <person name="Linke B."/>
            <person name="Meyer F."/>
            <person name="Lederer H."/>
            <person name="Schuster S.C."/>
        </authorList>
    </citation>
    <scope>NUCLEOTIDE SEQUENCE [LARGE SCALE GENOMIC DNA]</scope>
    <source>
        <strain evidence="4">ATCC 29543 / DSM 1740 / CCUG 13145 / JCM 31913 / LMG 7466 / NCTC 11488 / FDC 602W</strain>
    </source>
</reference>
<evidence type="ECO:0000256" key="1">
    <source>
        <dbReference type="SAM" id="Phobius"/>
    </source>
</evidence>
<feature type="transmembrane region" description="Helical" evidence="1">
    <location>
        <begin position="80"/>
        <end position="103"/>
    </location>
</feature>
<dbReference type="Proteomes" id="UP000000422">
    <property type="component" value="Chromosome"/>
</dbReference>
<evidence type="ECO:0000313" key="3">
    <source>
        <dbReference type="EMBL" id="CAE10943.1"/>
    </source>
</evidence>
<dbReference type="UniPathway" id="UPA00084">
    <property type="reaction ID" value="UER00504"/>
</dbReference>
<evidence type="ECO:0000259" key="2">
    <source>
        <dbReference type="Pfam" id="PF04608"/>
    </source>
</evidence>
<dbReference type="CDD" id="cd06971">
    <property type="entry name" value="PgpA"/>
    <property type="match status" value="1"/>
</dbReference>
<sequence length="155" mass="16240">MNARRIFLTLGGAGLSKRAPGTVGTVVSAILALPLLYLLPASTVLMLALLVGAIAVREIDKEEQEGASHDSQEIVVDELVGTWIALSMVGFHGLGVVLAVLFFRLFDIWKPSLIGKIDQKVKGGLGVVGDDALAGFFAGLAAMILLGILGRFSLV</sequence>
<dbReference type="GO" id="GO:0008962">
    <property type="term" value="F:phosphatidylglycerophosphatase activity"/>
    <property type="evidence" value="ECO:0007669"/>
    <property type="project" value="InterPro"/>
</dbReference>
<gene>
    <name evidence="3" type="primary">PGPA</name>
    <name evidence="3" type="ordered locus">WS1937</name>
</gene>